<name>A0ACA9KNG7_9GLOM</name>
<gene>
    <name evidence="1" type="ORF">ACOLOM_LOCUS2106</name>
</gene>
<organism evidence="1 2">
    <name type="scientific">Acaulospora colombiana</name>
    <dbReference type="NCBI Taxonomy" id="27376"/>
    <lineage>
        <taxon>Eukaryota</taxon>
        <taxon>Fungi</taxon>
        <taxon>Fungi incertae sedis</taxon>
        <taxon>Mucoromycota</taxon>
        <taxon>Glomeromycotina</taxon>
        <taxon>Glomeromycetes</taxon>
        <taxon>Diversisporales</taxon>
        <taxon>Acaulosporaceae</taxon>
        <taxon>Acaulospora</taxon>
    </lineage>
</organism>
<accession>A0ACA9KNG7</accession>
<sequence>MPVKTSSLSIKALPLEAISEAVQILSPSSILPSTHLFSLQITVLNDPTIKRTYKINVKQSSLLMQKSGLFYNLSTQYNNLAASYSSLNHEESLKQKLLAEEAGGLPMLCIEAPVSPINGPLLVDAFLDWLCSTADMRDILTSSLASKIQSHQDFFSLLNFSTLLNLFEPYRTAVDEILVYYYFGLSVEERRIGILSNEQFIEGLVPGRFAKRLAEAVSEDAATEILASFFRDRKSSNEMKKGEWEESSLDDVSSPVSKILEWINATHDQSVPGTPLTASLDYAEPPTPMGSAYFCTNASQCISRTPKTYYHMLSRSLPHSSSMEFKQLSYSGPPPNTPRTPDLMESVMMKGITTPTSADSDKTMTLSITPLVPPNTPNTSTSIEETNTRLSPSSSYTNSPKTPSMPRSICASPSTPTIVKIMDPGDAIENEMQLEKGKHELNQNKQHHEKKVPIKNSSDGTEVPTKRLKKMYEKSRFTRIPPTYVVIIGLAIMIFWLKYQGWFEFRNLKGWFDCFTREDDQSKKLMDFEGTDIS</sequence>
<proteinExistence type="predicted"/>
<reference evidence="1" key="1">
    <citation type="submission" date="2021-06" db="EMBL/GenBank/DDBJ databases">
        <authorList>
            <person name="Kallberg Y."/>
            <person name="Tangrot J."/>
            <person name="Rosling A."/>
        </authorList>
    </citation>
    <scope>NUCLEOTIDE SEQUENCE</scope>
    <source>
        <strain evidence="1">CL356</strain>
    </source>
</reference>
<comment type="caution">
    <text evidence="1">The sequence shown here is derived from an EMBL/GenBank/DDBJ whole genome shotgun (WGS) entry which is preliminary data.</text>
</comment>
<evidence type="ECO:0000313" key="2">
    <source>
        <dbReference type="Proteomes" id="UP000789525"/>
    </source>
</evidence>
<evidence type="ECO:0000313" key="1">
    <source>
        <dbReference type="EMBL" id="CAG8484156.1"/>
    </source>
</evidence>
<keyword evidence="2" id="KW-1185">Reference proteome</keyword>
<dbReference type="Proteomes" id="UP000789525">
    <property type="component" value="Unassembled WGS sequence"/>
</dbReference>
<dbReference type="EMBL" id="CAJVPT010002608">
    <property type="protein sequence ID" value="CAG8484156.1"/>
    <property type="molecule type" value="Genomic_DNA"/>
</dbReference>
<protein>
    <submittedName>
        <fullName evidence="1">7925_t:CDS:1</fullName>
    </submittedName>
</protein>